<feature type="compositionally biased region" description="Basic and acidic residues" evidence="1">
    <location>
        <begin position="33"/>
        <end position="46"/>
    </location>
</feature>
<dbReference type="SMART" id="SM00717">
    <property type="entry name" value="SANT"/>
    <property type="match status" value="1"/>
</dbReference>
<dbReference type="PROSITE" id="PS51293">
    <property type="entry name" value="SANT"/>
    <property type="match status" value="1"/>
</dbReference>
<feature type="compositionally biased region" description="Basic residues" evidence="1">
    <location>
        <begin position="1"/>
        <end position="11"/>
    </location>
</feature>
<dbReference type="Pfam" id="PF00249">
    <property type="entry name" value="Myb_DNA-binding"/>
    <property type="match status" value="1"/>
</dbReference>
<dbReference type="FunFam" id="1.10.10.60:FF:000431">
    <property type="entry name" value="Set3C deacetylase complex subunit"/>
    <property type="match status" value="1"/>
</dbReference>
<dbReference type="PANTHER" id="PTHR13992:SF39">
    <property type="entry name" value="SMRTER, ISOFORM G"/>
    <property type="match status" value="1"/>
</dbReference>
<dbReference type="InterPro" id="IPR017884">
    <property type="entry name" value="SANT_dom"/>
</dbReference>
<evidence type="ECO:0000259" key="2">
    <source>
        <dbReference type="PROSITE" id="PS51293"/>
    </source>
</evidence>
<organism evidence="3 4">
    <name type="scientific">Naumovozyma dairenensis (strain ATCC 10597 / BCRC 20456 / CBS 421 / NBRC 0211 / NRRL Y-12639)</name>
    <name type="common">Saccharomyces dairenensis</name>
    <dbReference type="NCBI Taxonomy" id="1071378"/>
    <lineage>
        <taxon>Eukaryota</taxon>
        <taxon>Fungi</taxon>
        <taxon>Dikarya</taxon>
        <taxon>Ascomycota</taxon>
        <taxon>Saccharomycotina</taxon>
        <taxon>Saccharomycetes</taxon>
        <taxon>Saccharomycetales</taxon>
        <taxon>Saccharomycetaceae</taxon>
        <taxon>Naumovozyma</taxon>
    </lineage>
</organism>
<dbReference type="RefSeq" id="XP_003668324.1">
    <property type="nucleotide sequence ID" value="XM_003668276.1"/>
</dbReference>
<dbReference type="HOGENOM" id="CLU_409971_0_0_1"/>
<dbReference type="AlphaFoldDB" id="G0W5M0"/>
<dbReference type="InterPro" id="IPR009057">
    <property type="entry name" value="Homeodomain-like_sf"/>
</dbReference>
<keyword evidence="4" id="KW-1185">Reference proteome</keyword>
<evidence type="ECO:0000313" key="3">
    <source>
        <dbReference type="EMBL" id="CCD23081.1"/>
    </source>
</evidence>
<dbReference type="GO" id="GO:0006357">
    <property type="term" value="P:regulation of transcription by RNA polymerase II"/>
    <property type="evidence" value="ECO:0007669"/>
    <property type="project" value="TreeGrafter"/>
</dbReference>
<evidence type="ECO:0000313" key="4">
    <source>
        <dbReference type="Proteomes" id="UP000000689"/>
    </source>
</evidence>
<dbReference type="GO" id="GO:0034967">
    <property type="term" value="C:Set3 complex"/>
    <property type="evidence" value="ECO:0007669"/>
    <property type="project" value="TreeGrafter"/>
</dbReference>
<dbReference type="EMBL" id="HE580268">
    <property type="protein sequence ID" value="CCD23081.1"/>
    <property type="molecule type" value="Genomic_DNA"/>
</dbReference>
<sequence length="670" mass="77261">MFNKKRYHYSRKKYDGFNNRKPNATNLASPRQNNDRRHSYFPKPDHNIRTGASTINITRGIGNPPHNIGTNSRYNPNSIPFKRYSNGKLSTEKRISNSRYNPNASIYVSAIERPKSVPITINNTRTISRYSGTNTPTLLNTEQLGGFHGSRYRKPVRHSIGKPNKVYTGSVIPHEKRYNASSVDKTTSYKREANIKHGGLLTSLGSSLINSVKHQTKRLDELELGNDKGIKPDLSKKFFNDKMEVENELEKQKLVINTVGKDISIGKTTAINRTLQHEEGEKEEHSICEQISKNNSTEYEYISDPALLITDLTNLKKHLESKKEKLSKSWQVPINKHVSSCIYPLTKVSTQLAGLRERLINSKTNLAGRSNVCEKTTINSLKEYDIFNANILEYSSNVREKLYQRLSAIEKYKRIHEWTMENRSRNLKSQWDIDVSRMISANEPVTDFGNETQITETDEQYSQPSSTSDITEDTEIGLTYSIEPRPQARFSRRLNRADFVDDSELEEAFLQIDPDYRHHQLAVTVPDIIKDPIKKLSTKYNDVTNLVTDKNDWASRIYTDGQIDFSKREHDLFVKAYLIYPKKFGKISKYMGGLRSCEECVLHYYRTKHQVNYKKLIKLRNKRRIQSTLIRRSKRKLSNDTAEEEDDANTSNTYEDVSISDNSDVEDDNE</sequence>
<dbReference type="PANTHER" id="PTHR13992">
    <property type="entry name" value="NUCLEAR RECEPTOR CO-REPRESSOR RELATED NCOR"/>
    <property type="match status" value="1"/>
</dbReference>
<dbReference type="GeneID" id="11498311"/>
<dbReference type="OrthoDB" id="10258692at2759"/>
<dbReference type="KEGG" id="ndi:NDAI_0B00470"/>
<evidence type="ECO:0000256" key="1">
    <source>
        <dbReference type="SAM" id="MobiDB-lite"/>
    </source>
</evidence>
<name>G0W5M0_NAUDC</name>
<dbReference type="SUPFAM" id="SSF46689">
    <property type="entry name" value="Homeodomain-like"/>
    <property type="match status" value="1"/>
</dbReference>
<feature type="compositionally biased region" description="Basic residues" evidence="1">
    <location>
        <begin position="150"/>
        <end position="160"/>
    </location>
</feature>
<accession>G0W5M0</accession>
<feature type="compositionally biased region" description="Polar residues" evidence="1">
    <location>
        <begin position="649"/>
        <end position="662"/>
    </location>
</feature>
<dbReference type="CDD" id="cd00167">
    <property type="entry name" value="SANT"/>
    <property type="match status" value="1"/>
</dbReference>
<feature type="region of interest" description="Disordered" evidence="1">
    <location>
        <begin position="1"/>
        <end position="46"/>
    </location>
</feature>
<feature type="region of interest" description="Disordered" evidence="1">
    <location>
        <begin position="633"/>
        <end position="670"/>
    </location>
</feature>
<dbReference type="InterPro" id="IPR051571">
    <property type="entry name" value="N-CoR_corepressor"/>
</dbReference>
<dbReference type="InterPro" id="IPR001005">
    <property type="entry name" value="SANT/Myb"/>
</dbReference>
<feature type="domain" description="SANT" evidence="2">
    <location>
        <begin position="560"/>
        <end position="612"/>
    </location>
</feature>
<reference evidence="3 4" key="1">
    <citation type="journal article" date="2011" name="Proc. Natl. Acad. Sci. U.S.A.">
        <title>Evolutionary erosion of yeast sex chromosomes by mating-type switching accidents.</title>
        <authorList>
            <person name="Gordon J.L."/>
            <person name="Armisen D."/>
            <person name="Proux-Wera E."/>
            <person name="Oheigeartaigh S.S."/>
            <person name="Byrne K.P."/>
            <person name="Wolfe K.H."/>
        </authorList>
    </citation>
    <scope>NUCLEOTIDE SEQUENCE [LARGE SCALE GENOMIC DNA]</scope>
    <source>
        <strain evidence="4">ATCC 10597 / BCRC 20456 / CBS 421 / NBRC 0211 / NRRL Y-12639</strain>
    </source>
</reference>
<dbReference type="eggNOG" id="KOG1878">
    <property type="taxonomic scope" value="Eukaryota"/>
</dbReference>
<feature type="region of interest" description="Disordered" evidence="1">
    <location>
        <begin position="145"/>
        <end position="165"/>
    </location>
</feature>
<gene>
    <name evidence="3" type="primary">NDAI0B00470</name>
    <name evidence="3" type="ordered locus">NDAI_0B00470</name>
</gene>
<proteinExistence type="predicted"/>
<feature type="compositionally biased region" description="Polar residues" evidence="1">
    <location>
        <begin position="20"/>
        <end position="32"/>
    </location>
</feature>
<protein>
    <recommendedName>
        <fullName evidence="2">SANT domain-containing protein</fullName>
    </recommendedName>
</protein>
<dbReference type="Proteomes" id="UP000000689">
    <property type="component" value="Chromosome 2"/>
</dbReference>
<dbReference type="Gene3D" id="1.10.10.60">
    <property type="entry name" value="Homeodomain-like"/>
    <property type="match status" value="1"/>
</dbReference>
<dbReference type="STRING" id="1071378.G0W5M0"/>